<dbReference type="InterPro" id="IPR007061">
    <property type="entry name" value="MST-like"/>
</dbReference>
<evidence type="ECO:0000313" key="3">
    <source>
        <dbReference type="Proteomes" id="UP000322927"/>
    </source>
</evidence>
<name>A0A5P2C7Z0_STRVZ</name>
<proteinExistence type="predicted"/>
<protein>
    <submittedName>
        <fullName evidence="2">Type I restriction endonuclease subunit M</fullName>
    </submittedName>
</protein>
<accession>A0A5P2C7Z0</accession>
<sequence length="253" mass="28587">MARHATELEVHPPSLPTDPRADHRSTPRRTALRCAGFGRPRRWRVAGSRLVTHDNVKDQLHANLRAIREVMLWKLDGLGEYDIRRPLTATGTNLLGLVKHLSVWEARYFGEVFDRPFPEPLPRWDDADQRGTDLWATEHETRAEIIGRYRRVAQHSDATITALALDAPGHVPWWPRPDVQLSNILIHLLNETSRHAGHADILREQLDNSTGTAAQHADAAHDAENWEAHRAKIDRAARAAAALPAPSAHPRRH</sequence>
<keyword evidence="2" id="KW-0378">Hydrolase</keyword>
<dbReference type="AlphaFoldDB" id="A0A5P2C7Z0"/>
<gene>
    <name evidence="2" type="ORF">DEJ48_04075</name>
</gene>
<evidence type="ECO:0000256" key="1">
    <source>
        <dbReference type="SAM" id="MobiDB-lite"/>
    </source>
</evidence>
<keyword evidence="2" id="KW-0540">Nuclease</keyword>
<evidence type="ECO:0000313" key="2">
    <source>
        <dbReference type="EMBL" id="QES38782.1"/>
    </source>
</evidence>
<dbReference type="SUPFAM" id="SSF109854">
    <property type="entry name" value="DinB/YfiT-like putative metalloenzymes"/>
    <property type="match status" value="1"/>
</dbReference>
<feature type="compositionally biased region" description="Basic and acidic residues" evidence="1">
    <location>
        <begin position="1"/>
        <end position="10"/>
    </location>
</feature>
<dbReference type="GO" id="GO:0004519">
    <property type="term" value="F:endonuclease activity"/>
    <property type="evidence" value="ECO:0007669"/>
    <property type="project" value="UniProtKB-KW"/>
</dbReference>
<dbReference type="Proteomes" id="UP000322927">
    <property type="component" value="Chromosome"/>
</dbReference>
<dbReference type="EMBL" id="CP029192">
    <property type="protein sequence ID" value="QES38782.1"/>
    <property type="molecule type" value="Genomic_DNA"/>
</dbReference>
<dbReference type="OrthoDB" id="4548523at2"/>
<dbReference type="Pfam" id="PF04978">
    <property type="entry name" value="MST"/>
    <property type="match status" value="1"/>
</dbReference>
<feature type="region of interest" description="Disordered" evidence="1">
    <location>
        <begin position="1"/>
        <end position="28"/>
    </location>
</feature>
<keyword evidence="2" id="KW-0255">Endonuclease</keyword>
<dbReference type="Gene3D" id="1.20.120.450">
    <property type="entry name" value="dinb family like domain"/>
    <property type="match status" value="1"/>
</dbReference>
<dbReference type="InterPro" id="IPR034660">
    <property type="entry name" value="DinB/YfiT-like"/>
</dbReference>
<organism evidence="2 3">
    <name type="scientific">Streptomyces venezuelae</name>
    <dbReference type="NCBI Taxonomy" id="54571"/>
    <lineage>
        <taxon>Bacteria</taxon>
        <taxon>Bacillati</taxon>
        <taxon>Actinomycetota</taxon>
        <taxon>Actinomycetes</taxon>
        <taxon>Kitasatosporales</taxon>
        <taxon>Streptomycetaceae</taxon>
        <taxon>Streptomyces</taxon>
    </lineage>
</organism>
<reference evidence="2 3" key="1">
    <citation type="submission" date="2018-05" db="EMBL/GenBank/DDBJ databases">
        <title>Streptomyces venezuelae.</title>
        <authorList>
            <person name="Kim W."/>
            <person name="Lee N."/>
            <person name="Cho B.-K."/>
        </authorList>
    </citation>
    <scope>NUCLEOTIDE SEQUENCE [LARGE SCALE GENOMIC DNA]</scope>
    <source>
        <strain evidence="2 3">ATCC 14584</strain>
    </source>
</reference>